<proteinExistence type="predicted"/>
<gene>
    <name evidence="1" type="ORF">OCTVUL_1B013160</name>
</gene>
<dbReference type="Proteomes" id="UP001162480">
    <property type="component" value="Chromosome 17"/>
</dbReference>
<evidence type="ECO:0000313" key="2">
    <source>
        <dbReference type="Proteomes" id="UP001162480"/>
    </source>
</evidence>
<protein>
    <submittedName>
        <fullName evidence="1">Uncharacterized protein</fullName>
    </submittedName>
</protein>
<organism evidence="1 2">
    <name type="scientific">Octopus vulgaris</name>
    <name type="common">Common octopus</name>
    <dbReference type="NCBI Taxonomy" id="6645"/>
    <lineage>
        <taxon>Eukaryota</taxon>
        <taxon>Metazoa</taxon>
        <taxon>Spiralia</taxon>
        <taxon>Lophotrochozoa</taxon>
        <taxon>Mollusca</taxon>
        <taxon>Cephalopoda</taxon>
        <taxon>Coleoidea</taxon>
        <taxon>Octopodiformes</taxon>
        <taxon>Octopoda</taxon>
        <taxon>Incirrata</taxon>
        <taxon>Octopodidae</taxon>
        <taxon>Octopus</taxon>
    </lineage>
</organism>
<name>A0AA36BJ74_OCTVU</name>
<dbReference type="EMBL" id="OX597830">
    <property type="protein sequence ID" value="CAI9735129.1"/>
    <property type="molecule type" value="Genomic_DNA"/>
</dbReference>
<keyword evidence="2" id="KW-1185">Reference proteome</keyword>
<evidence type="ECO:0000313" key="1">
    <source>
        <dbReference type="EMBL" id="CAI9735129.1"/>
    </source>
</evidence>
<dbReference type="AlphaFoldDB" id="A0AA36BJ74"/>
<sequence>MDGKTPSYPNILRFSQFLIGANSLKQFHIFDKMQFIHSFIPYIYFNNGGVSQKKLVFLYHIKTPVNDKSCDDNAME</sequence>
<reference evidence="1" key="1">
    <citation type="submission" date="2023-08" db="EMBL/GenBank/DDBJ databases">
        <authorList>
            <person name="Alioto T."/>
            <person name="Alioto T."/>
            <person name="Gomez Garrido J."/>
        </authorList>
    </citation>
    <scope>NUCLEOTIDE SEQUENCE</scope>
</reference>
<accession>A0AA36BJ74</accession>